<keyword evidence="1" id="KW-0812">Transmembrane</keyword>
<dbReference type="OrthoDB" id="8449338at2"/>
<proteinExistence type="predicted"/>
<protein>
    <submittedName>
        <fullName evidence="2">Uncharacterized protein</fullName>
    </submittedName>
</protein>
<dbReference type="AlphaFoldDB" id="A0A512DM76"/>
<feature type="transmembrane region" description="Helical" evidence="1">
    <location>
        <begin position="12"/>
        <end position="31"/>
    </location>
</feature>
<dbReference type="RefSeq" id="WP_044433042.1">
    <property type="nucleotide sequence ID" value="NZ_BJYZ01000006.1"/>
</dbReference>
<dbReference type="Proteomes" id="UP000321523">
    <property type="component" value="Unassembled WGS sequence"/>
</dbReference>
<keyword evidence="3" id="KW-1185">Reference proteome</keyword>
<organism evidence="2 3">
    <name type="scientific">Skermanella aerolata</name>
    <dbReference type="NCBI Taxonomy" id="393310"/>
    <lineage>
        <taxon>Bacteria</taxon>
        <taxon>Pseudomonadati</taxon>
        <taxon>Pseudomonadota</taxon>
        <taxon>Alphaproteobacteria</taxon>
        <taxon>Rhodospirillales</taxon>
        <taxon>Azospirillaceae</taxon>
        <taxon>Skermanella</taxon>
    </lineage>
</organism>
<evidence type="ECO:0000256" key="1">
    <source>
        <dbReference type="SAM" id="Phobius"/>
    </source>
</evidence>
<keyword evidence="1" id="KW-0472">Membrane</keyword>
<reference evidence="2 3" key="1">
    <citation type="submission" date="2019-07" db="EMBL/GenBank/DDBJ databases">
        <title>Whole genome shotgun sequence of Skermanella aerolata NBRC 106429.</title>
        <authorList>
            <person name="Hosoyama A."/>
            <person name="Uohara A."/>
            <person name="Ohji S."/>
            <person name="Ichikawa N."/>
        </authorList>
    </citation>
    <scope>NUCLEOTIDE SEQUENCE [LARGE SCALE GENOMIC DNA]</scope>
    <source>
        <strain evidence="2 3">NBRC 106429</strain>
    </source>
</reference>
<evidence type="ECO:0000313" key="2">
    <source>
        <dbReference type="EMBL" id="GEO37260.1"/>
    </source>
</evidence>
<keyword evidence="1" id="KW-1133">Transmembrane helix</keyword>
<accession>A0A512DM76</accession>
<gene>
    <name evidence="2" type="ORF">SAE02_14080</name>
</gene>
<name>A0A512DM76_9PROT</name>
<sequence length="107" mass="12380">MSDASGINLSWWITVVELPMLAALFWLIWHVRQESEEALDRLHHLSETALTQMRESLSAYKLEVAKTYVSVGYLKDIERRLTDHLLRIDAKLDGAALIQSERMGDRR</sequence>
<evidence type="ECO:0000313" key="3">
    <source>
        <dbReference type="Proteomes" id="UP000321523"/>
    </source>
</evidence>
<comment type="caution">
    <text evidence="2">The sequence shown here is derived from an EMBL/GenBank/DDBJ whole genome shotgun (WGS) entry which is preliminary data.</text>
</comment>
<dbReference type="EMBL" id="BJYZ01000006">
    <property type="protein sequence ID" value="GEO37260.1"/>
    <property type="molecule type" value="Genomic_DNA"/>
</dbReference>